<dbReference type="Proteomes" id="UP000597617">
    <property type="component" value="Unassembled WGS sequence"/>
</dbReference>
<reference evidence="7 8" key="1">
    <citation type="submission" date="2020-11" db="EMBL/GenBank/DDBJ databases">
        <authorList>
            <person name="Kim M.K."/>
        </authorList>
    </citation>
    <scope>NUCLEOTIDE SEQUENCE [LARGE SCALE GENOMIC DNA]</scope>
    <source>
        <strain evidence="7 8">BT683</strain>
    </source>
</reference>
<dbReference type="InterPro" id="IPR013249">
    <property type="entry name" value="RNA_pol_sigma70_r4_t2"/>
</dbReference>
<protein>
    <submittedName>
        <fullName evidence="7">Sigma-70 family RNA polymerase sigma factor</fullName>
    </submittedName>
</protein>
<name>A0ABS0IBY9_9BACT</name>
<dbReference type="SUPFAM" id="SSF88946">
    <property type="entry name" value="Sigma2 domain of RNA polymerase sigma factors"/>
    <property type="match status" value="1"/>
</dbReference>
<dbReference type="SUPFAM" id="SSF88659">
    <property type="entry name" value="Sigma3 and sigma4 domains of RNA polymerase sigma factors"/>
    <property type="match status" value="1"/>
</dbReference>
<dbReference type="EMBL" id="JADQDQ010000001">
    <property type="protein sequence ID" value="MBF9235874.1"/>
    <property type="molecule type" value="Genomic_DNA"/>
</dbReference>
<evidence type="ECO:0000313" key="8">
    <source>
        <dbReference type="Proteomes" id="UP000597617"/>
    </source>
</evidence>
<dbReference type="NCBIfam" id="TIGR02937">
    <property type="entry name" value="sigma70-ECF"/>
    <property type="match status" value="1"/>
</dbReference>
<evidence type="ECO:0000259" key="5">
    <source>
        <dbReference type="Pfam" id="PF04542"/>
    </source>
</evidence>
<proteinExistence type="inferred from homology"/>
<feature type="domain" description="RNA polymerase sigma-70 region 2" evidence="5">
    <location>
        <begin position="26"/>
        <end position="92"/>
    </location>
</feature>
<dbReference type="Pfam" id="PF08281">
    <property type="entry name" value="Sigma70_r4_2"/>
    <property type="match status" value="1"/>
</dbReference>
<feature type="domain" description="RNA polymerase sigma factor 70 region 4 type 2" evidence="6">
    <location>
        <begin position="121"/>
        <end position="172"/>
    </location>
</feature>
<evidence type="ECO:0000256" key="2">
    <source>
        <dbReference type="ARBA" id="ARBA00023015"/>
    </source>
</evidence>
<dbReference type="PANTHER" id="PTHR43133">
    <property type="entry name" value="RNA POLYMERASE ECF-TYPE SIGMA FACTO"/>
    <property type="match status" value="1"/>
</dbReference>
<keyword evidence="8" id="KW-1185">Reference proteome</keyword>
<dbReference type="InterPro" id="IPR013325">
    <property type="entry name" value="RNA_pol_sigma_r2"/>
</dbReference>
<comment type="caution">
    <text evidence="7">The sequence shown here is derived from an EMBL/GenBank/DDBJ whole genome shotgun (WGS) entry which is preliminary data.</text>
</comment>
<dbReference type="Gene3D" id="1.10.1740.10">
    <property type="match status" value="1"/>
</dbReference>
<evidence type="ECO:0000256" key="3">
    <source>
        <dbReference type="ARBA" id="ARBA00023082"/>
    </source>
</evidence>
<evidence type="ECO:0000259" key="6">
    <source>
        <dbReference type="Pfam" id="PF08281"/>
    </source>
</evidence>
<evidence type="ECO:0000256" key="1">
    <source>
        <dbReference type="ARBA" id="ARBA00010641"/>
    </source>
</evidence>
<dbReference type="InterPro" id="IPR039425">
    <property type="entry name" value="RNA_pol_sigma-70-like"/>
</dbReference>
<evidence type="ECO:0000313" key="7">
    <source>
        <dbReference type="EMBL" id="MBF9235874.1"/>
    </source>
</evidence>
<keyword evidence="3" id="KW-0731">Sigma factor</keyword>
<sequence length="185" mass="20835">MPAPPADLADLLSRCARHEPAAQRQLYAHFAGRMLGVARRYVRSVPEAEDILQDAFVKAFTRLNDFRAEGSFEGWLRRIVVTTALNHWQSGQHRRQQLLLDDVPEPFAADANALDRLGVAEVLALMEQLPDGCRLVLNLYAVDGYTHNEIAELLGIQVSTSKAQLSKARKQLHLLHQRQTSYLNL</sequence>
<dbReference type="Pfam" id="PF04542">
    <property type="entry name" value="Sigma70_r2"/>
    <property type="match status" value="1"/>
</dbReference>
<dbReference type="InterPro" id="IPR013324">
    <property type="entry name" value="RNA_pol_sigma_r3/r4-like"/>
</dbReference>
<dbReference type="InterPro" id="IPR014284">
    <property type="entry name" value="RNA_pol_sigma-70_dom"/>
</dbReference>
<organism evidence="7 8">
    <name type="scientific">Hymenobacter jeongseonensis</name>
    <dbReference type="NCBI Taxonomy" id="2791027"/>
    <lineage>
        <taxon>Bacteria</taxon>
        <taxon>Pseudomonadati</taxon>
        <taxon>Bacteroidota</taxon>
        <taxon>Cytophagia</taxon>
        <taxon>Cytophagales</taxon>
        <taxon>Hymenobacteraceae</taxon>
        <taxon>Hymenobacter</taxon>
    </lineage>
</organism>
<keyword evidence="4" id="KW-0804">Transcription</keyword>
<keyword evidence="2" id="KW-0805">Transcription regulation</keyword>
<dbReference type="Gene3D" id="1.10.10.10">
    <property type="entry name" value="Winged helix-like DNA-binding domain superfamily/Winged helix DNA-binding domain"/>
    <property type="match status" value="1"/>
</dbReference>
<evidence type="ECO:0000256" key="4">
    <source>
        <dbReference type="ARBA" id="ARBA00023163"/>
    </source>
</evidence>
<dbReference type="InterPro" id="IPR036388">
    <property type="entry name" value="WH-like_DNA-bd_sf"/>
</dbReference>
<dbReference type="InterPro" id="IPR007627">
    <property type="entry name" value="RNA_pol_sigma70_r2"/>
</dbReference>
<gene>
    <name evidence="7" type="ORF">I2I05_00550</name>
</gene>
<dbReference type="CDD" id="cd06171">
    <property type="entry name" value="Sigma70_r4"/>
    <property type="match status" value="1"/>
</dbReference>
<dbReference type="PANTHER" id="PTHR43133:SF46">
    <property type="entry name" value="RNA POLYMERASE SIGMA-70 FACTOR ECF SUBFAMILY"/>
    <property type="match status" value="1"/>
</dbReference>
<dbReference type="RefSeq" id="WP_196280271.1">
    <property type="nucleotide sequence ID" value="NZ_JADQDQ010000001.1"/>
</dbReference>
<accession>A0ABS0IBY9</accession>
<comment type="similarity">
    <text evidence="1">Belongs to the sigma-70 factor family. ECF subfamily.</text>
</comment>